<dbReference type="EMBL" id="CP078145">
    <property type="protein sequence ID" value="QXN94753.1"/>
    <property type="molecule type" value="Genomic_DNA"/>
</dbReference>
<dbReference type="RefSeq" id="WP_218477407.1">
    <property type="nucleotide sequence ID" value="NZ_BAABJN010000007.1"/>
</dbReference>
<dbReference type="InterPro" id="IPR025447">
    <property type="entry name" value="DUF4192"/>
</dbReference>
<protein>
    <submittedName>
        <fullName evidence="1">DUF4192 domain-containing protein</fullName>
    </submittedName>
</protein>
<evidence type="ECO:0000313" key="1">
    <source>
        <dbReference type="EMBL" id="QXN94753.1"/>
    </source>
</evidence>
<gene>
    <name evidence="1" type="ORF">KV110_17910</name>
</gene>
<accession>A0ABX8RYY1</accession>
<sequence length="338" mass="35542">MAAVGFDDPGEVIAALPAIYRRPIPSRALVLIALRSIAPGIGRVDDLFVLDPYRPGGVGFALEAVQTRLARILTDHRPGSIGAVVIDDRQLGDDGTARAYRPLTSLLTELLTASSSELTNAWHIAALDPGQLWSSLIGQNSCGVLSDFALDTITRDLLARQQAEALVIVDPDPVFAILVSRALAAITESPDAPSTATSRHRLLVVLACIDALSAGHEPTPPELAEVAVALRDPLVRDCMYGVAISAKAATAQTLWARLTRVLPEPDRSQVAGMLSATAFLAGNGTLAALAIRTAFSGGTDQHTAKAIGVALDSGIRPHMLRRLAQLGQRTAAELGVKL</sequence>
<name>A0ABX8RYY1_NOCIO</name>
<dbReference type="Pfam" id="PF13830">
    <property type="entry name" value="DUF4192"/>
    <property type="match status" value="1"/>
</dbReference>
<organism evidence="1 2">
    <name type="scientific">Nocardia iowensis</name>
    <dbReference type="NCBI Taxonomy" id="204891"/>
    <lineage>
        <taxon>Bacteria</taxon>
        <taxon>Bacillati</taxon>
        <taxon>Actinomycetota</taxon>
        <taxon>Actinomycetes</taxon>
        <taxon>Mycobacteriales</taxon>
        <taxon>Nocardiaceae</taxon>
        <taxon>Nocardia</taxon>
    </lineage>
</organism>
<evidence type="ECO:0000313" key="2">
    <source>
        <dbReference type="Proteomes" id="UP000694257"/>
    </source>
</evidence>
<dbReference type="Proteomes" id="UP000694257">
    <property type="component" value="Chromosome"/>
</dbReference>
<keyword evidence="2" id="KW-1185">Reference proteome</keyword>
<proteinExistence type="predicted"/>
<reference evidence="1 2" key="1">
    <citation type="submission" date="2021-07" db="EMBL/GenBank/DDBJ databases">
        <title>Whole Genome Sequence of Nocardia Iowensis.</title>
        <authorList>
            <person name="Lamm A."/>
            <person name="Collins-Fairclough A.M."/>
            <person name="Bunk B."/>
            <person name="Sproer C."/>
        </authorList>
    </citation>
    <scope>NUCLEOTIDE SEQUENCE [LARGE SCALE GENOMIC DNA]</scope>
    <source>
        <strain evidence="1 2">NRRL 5646</strain>
    </source>
</reference>